<dbReference type="SUPFAM" id="SSF142433">
    <property type="entry name" value="CinA-like"/>
    <property type="match status" value="1"/>
</dbReference>
<protein>
    <submittedName>
        <fullName evidence="2">CinA family protein</fullName>
    </submittedName>
</protein>
<feature type="domain" description="CinA C-terminal" evidence="1">
    <location>
        <begin position="8"/>
        <end position="156"/>
    </location>
</feature>
<evidence type="ECO:0000259" key="1">
    <source>
        <dbReference type="Pfam" id="PF02464"/>
    </source>
</evidence>
<dbReference type="Proteomes" id="UP000235122">
    <property type="component" value="Unassembled WGS sequence"/>
</dbReference>
<name>A0A2I1IKC9_9ACTO</name>
<organism evidence="2 3">
    <name type="scientific">Winkia neuii</name>
    <dbReference type="NCBI Taxonomy" id="33007"/>
    <lineage>
        <taxon>Bacteria</taxon>
        <taxon>Bacillati</taxon>
        <taxon>Actinomycetota</taxon>
        <taxon>Actinomycetes</taxon>
        <taxon>Actinomycetales</taxon>
        <taxon>Actinomycetaceae</taxon>
        <taxon>Winkia</taxon>
    </lineage>
</organism>
<dbReference type="InterPro" id="IPR008136">
    <property type="entry name" value="CinA_C"/>
</dbReference>
<dbReference type="Gene3D" id="3.90.950.20">
    <property type="entry name" value="CinA-like"/>
    <property type="match status" value="1"/>
</dbReference>
<dbReference type="Pfam" id="PF02464">
    <property type="entry name" value="CinA"/>
    <property type="match status" value="1"/>
</dbReference>
<comment type="caution">
    <text evidence="2">The sequence shown here is derived from an EMBL/GenBank/DDBJ whole genome shotgun (WGS) entry which is preliminary data.</text>
</comment>
<dbReference type="EMBL" id="PKKO01000006">
    <property type="protein sequence ID" value="PKY71589.1"/>
    <property type="molecule type" value="Genomic_DNA"/>
</dbReference>
<gene>
    <name evidence="2" type="ORF">CYJ19_10245</name>
</gene>
<dbReference type="RefSeq" id="WP_024331537.1">
    <property type="nucleotide sequence ID" value="NZ_JASOXK010000004.1"/>
</dbReference>
<evidence type="ECO:0000313" key="3">
    <source>
        <dbReference type="Proteomes" id="UP000235122"/>
    </source>
</evidence>
<reference evidence="2 3" key="1">
    <citation type="submission" date="2017-12" db="EMBL/GenBank/DDBJ databases">
        <title>Phylogenetic diversity of female urinary microbiome.</title>
        <authorList>
            <person name="Thomas-White K."/>
            <person name="Wolfe A.J."/>
        </authorList>
    </citation>
    <scope>NUCLEOTIDE SEQUENCE [LARGE SCALE GENOMIC DNA]</scope>
    <source>
        <strain evidence="2 3">UMB0402</strain>
    </source>
</reference>
<dbReference type="STRING" id="33007.HMPREF3198_01877"/>
<proteinExistence type="predicted"/>
<accession>A0A2I1IKC9</accession>
<evidence type="ECO:0000313" key="2">
    <source>
        <dbReference type="EMBL" id="PKY71589.1"/>
    </source>
</evidence>
<dbReference type="AlphaFoldDB" id="A0A2I1IKC9"/>
<keyword evidence="3" id="KW-1185">Reference proteome</keyword>
<sequence>MSESSTNHSLAAQLIERCKEAGYTVAVAESLTGGWLGSSIVDIPGASAVFRGGALTYQVDTKASVLGVDSDELAATGPYTDSVAKQMAEGASKLFQADVAIATSGVAGPGPDGDHPSGEVHICVLTPTAQVVRTVNIHGDRSTVRAQSVILALAAANTALEN</sequence>
<dbReference type="NCBIfam" id="TIGR00199">
    <property type="entry name" value="PncC_domain"/>
    <property type="match status" value="1"/>
</dbReference>
<dbReference type="GeneID" id="35867232"/>
<dbReference type="InterPro" id="IPR036653">
    <property type="entry name" value="CinA-like_C"/>
</dbReference>